<protein>
    <recommendedName>
        <fullName evidence="4">P-loop containing nucleoside triphosphate hydrolase protein</fullName>
    </recommendedName>
</protein>
<feature type="region of interest" description="Disordered" evidence="1">
    <location>
        <begin position="103"/>
        <end position="137"/>
    </location>
</feature>
<evidence type="ECO:0000313" key="3">
    <source>
        <dbReference type="Proteomes" id="UP000799757"/>
    </source>
</evidence>
<organism evidence="2 3">
    <name type="scientific">Melanomma pulvis-pyrius CBS 109.77</name>
    <dbReference type="NCBI Taxonomy" id="1314802"/>
    <lineage>
        <taxon>Eukaryota</taxon>
        <taxon>Fungi</taxon>
        <taxon>Dikarya</taxon>
        <taxon>Ascomycota</taxon>
        <taxon>Pezizomycotina</taxon>
        <taxon>Dothideomycetes</taxon>
        <taxon>Pleosporomycetidae</taxon>
        <taxon>Pleosporales</taxon>
        <taxon>Melanommataceae</taxon>
        <taxon>Melanomma</taxon>
    </lineage>
</organism>
<evidence type="ECO:0000256" key="1">
    <source>
        <dbReference type="SAM" id="MobiDB-lite"/>
    </source>
</evidence>
<evidence type="ECO:0008006" key="4">
    <source>
        <dbReference type="Google" id="ProtNLM"/>
    </source>
</evidence>
<dbReference type="Gene3D" id="3.40.50.300">
    <property type="entry name" value="P-loop containing nucleotide triphosphate hydrolases"/>
    <property type="match status" value="1"/>
</dbReference>
<sequence>MSPTTNPFALLSEKGTAMDPPRSTRPALIFVVGPPKAGKTTFSKSIAKRSKQFDLVSADEVTTVGELVDEVFPRDEDVATRPCVVDGFPLHHAQWHEFTKGNGVFADKETKGAEGEREGENEEEEGRKAPATQRDKGDPRRVLVVSLQCLESLALTRWRAQQKGKIGSGEEEKESEKFELQRKGIEAMLANMRGNRLMEVVELLPAGVGEGFEEAMKRWMPRIEGTATWRKCGG</sequence>
<name>A0A6A6XRD7_9PLEO</name>
<dbReference type="AlphaFoldDB" id="A0A6A6XRD7"/>
<evidence type="ECO:0000313" key="2">
    <source>
        <dbReference type="EMBL" id="KAF2798535.1"/>
    </source>
</evidence>
<reference evidence="2" key="1">
    <citation type="journal article" date="2020" name="Stud. Mycol.">
        <title>101 Dothideomycetes genomes: a test case for predicting lifestyles and emergence of pathogens.</title>
        <authorList>
            <person name="Haridas S."/>
            <person name="Albert R."/>
            <person name="Binder M."/>
            <person name="Bloem J."/>
            <person name="Labutti K."/>
            <person name="Salamov A."/>
            <person name="Andreopoulos B."/>
            <person name="Baker S."/>
            <person name="Barry K."/>
            <person name="Bills G."/>
            <person name="Bluhm B."/>
            <person name="Cannon C."/>
            <person name="Castanera R."/>
            <person name="Culley D."/>
            <person name="Daum C."/>
            <person name="Ezra D."/>
            <person name="Gonzalez J."/>
            <person name="Henrissat B."/>
            <person name="Kuo A."/>
            <person name="Liang C."/>
            <person name="Lipzen A."/>
            <person name="Lutzoni F."/>
            <person name="Magnuson J."/>
            <person name="Mondo S."/>
            <person name="Nolan M."/>
            <person name="Ohm R."/>
            <person name="Pangilinan J."/>
            <person name="Park H.-J."/>
            <person name="Ramirez L."/>
            <person name="Alfaro M."/>
            <person name="Sun H."/>
            <person name="Tritt A."/>
            <person name="Yoshinaga Y."/>
            <person name="Zwiers L.-H."/>
            <person name="Turgeon B."/>
            <person name="Goodwin S."/>
            <person name="Spatafora J."/>
            <person name="Crous P."/>
            <person name="Grigoriev I."/>
        </authorList>
    </citation>
    <scope>NUCLEOTIDE SEQUENCE</scope>
    <source>
        <strain evidence="2">CBS 109.77</strain>
    </source>
</reference>
<feature type="compositionally biased region" description="Basic and acidic residues" evidence="1">
    <location>
        <begin position="125"/>
        <end position="137"/>
    </location>
</feature>
<feature type="region of interest" description="Disordered" evidence="1">
    <location>
        <begin position="1"/>
        <end position="22"/>
    </location>
</feature>
<keyword evidence="3" id="KW-1185">Reference proteome</keyword>
<proteinExistence type="predicted"/>
<gene>
    <name evidence="2" type="ORF">K505DRAFT_371666</name>
</gene>
<feature type="compositionally biased region" description="Basic and acidic residues" evidence="1">
    <location>
        <begin position="106"/>
        <end position="118"/>
    </location>
</feature>
<dbReference type="Proteomes" id="UP000799757">
    <property type="component" value="Unassembled WGS sequence"/>
</dbReference>
<dbReference type="EMBL" id="MU001782">
    <property type="protein sequence ID" value="KAF2798535.1"/>
    <property type="molecule type" value="Genomic_DNA"/>
</dbReference>
<dbReference type="SUPFAM" id="SSF52540">
    <property type="entry name" value="P-loop containing nucleoside triphosphate hydrolases"/>
    <property type="match status" value="1"/>
</dbReference>
<dbReference type="InterPro" id="IPR027417">
    <property type="entry name" value="P-loop_NTPase"/>
</dbReference>
<accession>A0A6A6XRD7</accession>